<evidence type="ECO:0000313" key="2">
    <source>
        <dbReference type="EMBL" id="CAG8600959.1"/>
    </source>
</evidence>
<keyword evidence="3" id="KW-1185">Reference proteome</keyword>
<protein>
    <submittedName>
        <fullName evidence="2">16042_t:CDS:1</fullName>
    </submittedName>
</protein>
<dbReference type="AlphaFoldDB" id="A0A9N9CI83"/>
<feature type="compositionally biased region" description="Polar residues" evidence="1">
    <location>
        <begin position="8"/>
        <end position="22"/>
    </location>
</feature>
<evidence type="ECO:0000256" key="1">
    <source>
        <dbReference type="SAM" id="MobiDB-lite"/>
    </source>
</evidence>
<feature type="non-terminal residue" evidence="2">
    <location>
        <position position="156"/>
    </location>
</feature>
<proteinExistence type="predicted"/>
<name>A0A9N9CI83_9GLOM</name>
<feature type="region of interest" description="Disordered" evidence="1">
    <location>
        <begin position="1"/>
        <end position="30"/>
    </location>
</feature>
<sequence length="156" mass="18075">VVAREQDNIVTKEQPTPCNTRPETMDGRNNYLTTKICDESDTRPYPDDSDPAEWLVQQGELVKLLSEILPTRKNLHKLYSEQYPDPYCSRCSLRIKDIQHVFKYPLAAENIKQIISNINIIFYPEDDHKMISHAWQLVELACGIIDNIFSTSNYSN</sequence>
<organism evidence="2 3">
    <name type="scientific">Acaulospora morrowiae</name>
    <dbReference type="NCBI Taxonomy" id="94023"/>
    <lineage>
        <taxon>Eukaryota</taxon>
        <taxon>Fungi</taxon>
        <taxon>Fungi incertae sedis</taxon>
        <taxon>Mucoromycota</taxon>
        <taxon>Glomeromycotina</taxon>
        <taxon>Glomeromycetes</taxon>
        <taxon>Diversisporales</taxon>
        <taxon>Acaulosporaceae</taxon>
        <taxon>Acaulospora</taxon>
    </lineage>
</organism>
<evidence type="ECO:0000313" key="3">
    <source>
        <dbReference type="Proteomes" id="UP000789342"/>
    </source>
</evidence>
<comment type="caution">
    <text evidence="2">The sequence shown here is derived from an EMBL/GenBank/DDBJ whole genome shotgun (WGS) entry which is preliminary data.</text>
</comment>
<gene>
    <name evidence="2" type="ORF">AMORRO_LOCUS7779</name>
</gene>
<dbReference type="Proteomes" id="UP000789342">
    <property type="component" value="Unassembled WGS sequence"/>
</dbReference>
<dbReference type="EMBL" id="CAJVPV010006165">
    <property type="protein sequence ID" value="CAG8600959.1"/>
    <property type="molecule type" value="Genomic_DNA"/>
</dbReference>
<accession>A0A9N9CI83</accession>
<reference evidence="2" key="1">
    <citation type="submission" date="2021-06" db="EMBL/GenBank/DDBJ databases">
        <authorList>
            <person name="Kallberg Y."/>
            <person name="Tangrot J."/>
            <person name="Rosling A."/>
        </authorList>
    </citation>
    <scope>NUCLEOTIDE SEQUENCE</scope>
    <source>
        <strain evidence="2">CL551</strain>
    </source>
</reference>